<evidence type="ECO:0000313" key="1">
    <source>
        <dbReference type="EMBL" id="KMQ81870.1"/>
    </source>
</evidence>
<dbReference type="SUPFAM" id="SSF57850">
    <property type="entry name" value="RING/U-box"/>
    <property type="match status" value="1"/>
</dbReference>
<gene>
    <name evidence="1" type="ORF">RF55_24921</name>
</gene>
<reference evidence="1 2" key="1">
    <citation type="submission" date="2015-04" db="EMBL/GenBank/DDBJ databases">
        <title>Lasius niger genome sequencing.</title>
        <authorList>
            <person name="Konorov E.A."/>
            <person name="Nikitin M.A."/>
            <person name="Kirill M.V."/>
            <person name="Chang P."/>
        </authorList>
    </citation>
    <scope>NUCLEOTIDE SEQUENCE [LARGE SCALE GENOMIC DNA]</scope>
    <source>
        <tissue evidence="1">Whole</tissue>
    </source>
</reference>
<sequence>MKEYPTCSKSLTVAADQTMTIRCGHQIDPTCLRGETGKIISCPRCEAPILSEGAETDNFWRAMTLLEEFLDVIIRKRPTDAELTTDLDPEIAEAATAVRDTVGVLTETARDIYTSILDKGFEDAKAANRL</sequence>
<name>A0A0J7MMP3_LASNI</name>
<accession>A0A0J7MMP3</accession>
<protein>
    <submittedName>
        <fullName evidence="1">Zinc c3hc4 type domain containing</fullName>
    </submittedName>
</protein>
<dbReference type="PaxDb" id="67767-A0A0J7MMP3"/>
<comment type="caution">
    <text evidence="1">The sequence shown here is derived from an EMBL/GenBank/DDBJ whole genome shotgun (WGS) entry which is preliminary data.</text>
</comment>
<evidence type="ECO:0000313" key="2">
    <source>
        <dbReference type="Proteomes" id="UP000036403"/>
    </source>
</evidence>
<organism evidence="1 2">
    <name type="scientific">Lasius niger</name>
    <name type="common">Black garden ant</name>
    <dbReference type="NCBI Taxonomy" id="67767"/>
    <lineage>
        <taxon>Eukaryota</taxon>
        <taxon>Metazoa</taxon>
        <taxon>Ecdysozoa</taxon>
        <taxon>Arthropoda</taxon>
        <taxon>Hexapoda</taxon>
        <taxon>Insecta</taxon>
        <taxon>Pterygota</taxon>
        <taxon>Neoptera</taxon>
        <taxon>Endopterygota</taxon>
        <taxon>Hymenoptera</taxon>
        <taxon>Apocrita</taxon>
        <taxon>Aculeata</taxon>
        <taxon>Formicoidea</taxon>
        <taxon>Formicidae</taxon>
        <taxon>Formicinae</taxon>
        <taxon>Lasius</taxon>
        <taxon>Lasius</taxon>
    </lineage>
</organism>
<dbReference type="AlphaFoldDB" id="A0A0J7MMP3"/>
<dbReference type="Proteomes" id="UP000036403">
    <property type="component" value="Unassembled WGS sequence"/>
</dbReference>
<proteinExistence type="predicted"/>
<keyword evidence="2" id="KW-1185">Reference proteome</keyword>
<dbReference type="EMBL" id="LBMM01030748">
    <property type="protein sequence ID" value="KMQ81870.1"/>
    <property type="molecule type" value="Genomic_DNA"/>
</dbReference>